<evidence type="ECO:0000256" key="1">
    <source>
        <dbReference type="ARBA" id="ARBA00006723"/>
    </source>
</evidence>
<proteinExistence type="inferred from homology"/>
<dbReference type="Gene3D" id="3.30.429.10">
    <property type="entry name" value="Macrophage Migration Inhibitory Factor"/>
    <property type="match status" value="1"/>
</dbReference>
<reference evidence="4 5" key="1">
    <citation type="submission" date="2020-08" db="EMBL/GenBank/DDBJ databases">
        <title>Genomic Encyclopedia of Type Strains, Phase IV (KMG-IV): sequencing the most valuable type-strain genomes for metagenomic binning, comparative biology and taxonomic classification.</title>
        <authorList>
            <person name="Goeker M."/>
        </authorList>
    </citation>
    <scope>NUCLEOTIDE SEQUENCE [LARGE SCALE GENOMIC DNA]</scope>
    <source>
        <strain evidence="4 5">DSM 103336</strain>
    </source>
</reference>
<dbReference type="Proteomes" id="UP000546701">
    <property type="component" value="Unassembled WGS sequence"/>
</dbReference>
<evidence type="ECO:0000256" key="2">
    <source>
        <dbReference type="ARBA" id="ARBA00023235"/>
    </source>
</evidence>
<dbReference type="AlphaFoldDB" id="A0A7W9F0V1"/>
<name>A0A7W9F0V1_9SPHN</name>
<dbReference type="EC" id="5.3.2.6" evidence="4"/>
<dbReference type="EMBL" id="JACIJR010000002">
    <property type="protein sequence ID" value="MBB5728628.1"/>
    <property type="molecule type" value="Genomic_DNA"/>
</dbReference>
<organism evidence="4 5">
    <name type="scientific">Sphingomonas prati</name>
    <dbReference type="NCBI Taxonomy" id="1843237"/>
    <lineage>
        <taxon>Bacteria</taxon>
        <taxon>Pseudomonadati</taxon>
        <taxon>Pseudomonadota</taxon>
        <taxon>Alphaproteobacteria</taxon>
        <taxon>Sphingomonadales</taxon>
        <taxon>Sphingomonadaceae</taxon>
        <taxon>Sphingomonas</taxon>
    </lineage>
</organism>
<evidence type="ECO:0000313" key="5">
    <source>
        <dbReference type="Proteomes" id="UP000546701"/>
    </source>
</evidence>
<dbReference type="RefSeq" id="WP_157177512.1">
    <property type="nucleotide sequence ID" value="NZ_BMJP01000001.1"/>
</dbReference>
<sequence length="73" mass="8090">MPFVDIKVAGPLTTEQKRGLVEDVTRSLVERCGKNPATTHIVITEVATENWGNNAMLVMDRKPREDATADVPR</sequence>
<dbReference type="PANTHER" id="PTHR35530:SF1">
    <property type="entry name" value="2-HYDROXYMUCONATE TAUTOMERASE"/>
    <property type="match status" value="1"/>
</dbReference>
<evidence type="ECO:0000313" key="4">
    <source>
        <dbReference type="EMBL" id="MBB5728628.1"/>
    </source>
</evidence>
<dbReference type="GO" id="GO:0016853">
    <property type="term" value="F:isomerase activity"/>
    <property type="evidence" value="ECO:0007669"/>
    <property type="project" value="UniProtKB-KW"/>
</dbReference>
<comment type="caution">
    <text evidence="4">The sequence shown here is derived from an EMBL/GenBank/DDBJ whole genome shotgun (WGS) entry which is preliminary data.</text>
</comment>
<protein>
    <submittedName>
        <fullName evidence="4">4-oxalocrotonate tautomerase</fullName>
        <ecNumber evidence="4">5.3.2.6</ecNumber>
    </submittedName>
</protein>
<dbReference type="SUPFAM" id="SSF55331">
    <property type="entry name" value="Tautomerase/MIF"/>
    <property type="match status" value="1"/>
</dbReference>
<dbReference type="InterPro" id="IPR014347">
    <property type="entry name" value="Tautomerase/MIF_sf"/>
</dbReference>
<accession>A0A7W9F0V1</accession>
<feature type="domain" description="4-oxalocrotonate tautomerase-like" evidence="3">
    <location>
        <begin position="2"/>
        <end position="52"/>
    </location>
</feature>
<dbReference type="Pfam" id="PF01361">
    <property type="entry name" value="Tautomerase"/>
    <property type="match status" value="1"/>
</dbReference>
<dbReference type="InterPro" id="IPR004370">
    <property type="entry name" value="4-OT-like_dom"/>
</dbReference>
<evidence type="ECO:0000259" key="3">
    <source>
        <dbReference type="Pfam" id="PF01361"/>
    </source>
</evidence>
<gene>
    <name evidence="4" type="ORF">FHS99_001098</name>
</gene>
<keyword evidence="5" id="KW-1185">Reference proteome</keyword>
<comment type="similarity">
    <text evidence="1">Belongs to the 4-oxalocrotonate tautomerase family.</text>
</comment>
<dbReference type="OrthoDB" id="3395834at2"/>
<dbReference type="PANTHER" id="PTHR35530">
    <property type="entry name" value="TAUTOMERASE-RELATED"/>
    <property type="match status" value="1"/>
</dbReference>
<keyword evidence="2 4" id="KW-0413">Isomerase</keyword>